<dbReference type="Proteomes" id="UP001060215">
    <property type="component" value="Chromosome 3"/>
</dbReference>
<reference evidence="1 2" key="1">
    <citation type="journal article" date="2022" name="Plant J.">
        <title>Chromosome-level genome of Camellia lanceoleosa provides a valuable resource for understanding genome evolution and self-incompatibility.</title>
        <authorList>
            <person name="Gong W."/>
            <person name="Xiao S."/>
            <person name="Wang L."/>
            <person name="Liao Z."/>
            <person name="Chang Y."/>
            <person name="Mo W."/>
            <person name="Hu G."/>
            <person name="Li W."/>
            <person name="Zhao G."/>
            <person name="Zhu H."/>
            <person name="Hu X."/>
            <person name="Ji K."/>
            <person name="Xiang X."/>
            <person name="Song Q."/>
            <person name="Yuan D."/>
            <person name="Jin S."/>
            <person name="Zhang L."/>
        </authorList>
    </citation>
    <scope>NUCLEOTIDE SEQUENCE [LARGE SCALE GENOMIC DNA]</scope>
    <source>
        <strain evidence="1">SQ_2022a</strain>
    </source>
</reference>
<protein>
    <submittedName>
        <fullName evidence="1">UDP-glycosyltransferase 85A3</fullName>
    </submittedName>
</protein>
<comment type="caution">
    <text evidence="1">The sequence shown here is derived from an EMBL/GenBank/DDBJ whole genome shotgun (WGS) entry which is preliminary data.</text>
</comment>
<gene>
    <name evidence="1" type="ORF">LOK49_LG02G03035</name>
</gene>
<name>A0ACC0IMF7_9ERIC</name>
<keyword evidence="2" id="KW-1185">Reference proteome</keyword>
<evidence type="ECO:0000313" key="2">
    <source>
        <dbReference type="Proteomes" id="UP001060215"/>
    </source>
</evidence>
<organism evidence="1 2">
    <name type="scientific">Camellia lanceoleosa</name>
    <dbReference type="NCBI Taxonomy" id="1840588"/>
    <lineage>
        <taxon>Eukaryota</taxon>
        <taxon>Viridiplantae</taxon>
        <taxon>Streptophyta</taxon>
        <taxon>Embryophyta</taxon>
        <taxon>Tracheophyta</taxon>
        <taxon>Spermatophyta</taxon>
        <taxon>Magnoliopsida</taxon>
        <taxon>eudicotyledons</taxon>
        <taxon>Gunneridae</taxon>
        <taxon>Pentapetalae</taxon>
        <taxon>asterids</taxon>
        <taxon>Ericales</taxon>
        <taxon>Theaceae</taxon>
        <taxon>Camellia</taxon>
    </lineage>
</organism>
<evidence type="ECO:0000313" key="1">
    <source>
        <dbReference type="EMBL" id="KAI8027122.1"/>
    </source>
</evidence>
<dbReference type="EMBL" id="CM045760">
    <property type="protein sequence ID" value="KAI8027122.1"/>
    <property type="molecule type" value="Genomic_DNA"/>
</dbReference>
<proteinExistence type="predicted"/>
<sequence>MEVDGSVRRKKMEGLVRELMEGEKEKKMRRKAMEWKKRAEEATRPSGSSYVNFDMVIKIKDIIRPLEKDEFNDVYIAYELMDTDLVK</sequence>
<accession>A0ACC0IMF7</accession>